<reference evidence="2" key="1">
    <citation type="submission" date="2023-06" db="EMBL/GenBank/DDBJ databases">
        <title>Genomic analysis of the entomopathogenic nematode Steinernema hermaphroditum.</title>
        <authorList>
            <person name="Schwarz E.M."/>
            <person name="Heppert J.K."/>
            <person name="Baniya A."/>
            <person name="Schwartz H.T."/>
            <person name="Tan C.-H."/>
            <person name="Antoshechkin I."/>
            <person name="Sternberg P.W."/>
            <person name="Goodrich-Blair H."/>
            <person name="Dillman A.R."/>
        </authorList>
    </citation>
    <scope>NUCLEOTIDE SEQUENCE</scope>
    <source>
        <strain evidence="2">PS9179</strain>
        <tissue evidence="2">Whole animal</tissue>
    </source>
</reference>
<feature type="signal peptide" evidence="1">
    <location>
        <begin position="1"/>
        <end position="31"/>
    </location>
</feature>
<sequence>MAARQSLMSSRQNSLILAIAVLAVIVQSNEGRYVKRSPDLDFLCKRQSGLAFCRGHEPAAMRARAMAALPATNLRDDVDKPASPFDSTSKNSVVEEASPFDTIATRAPISVAEHEKAIQKAAEQQHQKQQQGYYRAAVGGPLYNIYPILYPKGNDYCPQMKGMFAFTCQPSKPLRVDLVKFCQEYAAYCKVVNTHRLPGPGLGPPRDPTKGTGHVDINGHFGFGLGVLPGFEVGAGWGVDVGPIPGMGESVGVGVGADLGILGASAPEKYRRGYDSSRDKKGGIFGISGGVGVDAPGAGPIGVGSGVGVGR</sequence>
<organism evidence="2 3">
    <name type="scientific">Steinernema hermaphroditum</name>
    <dbReference type="NCBI Taxonomy" id="289476"/>
    <lineage>
        <taxon>Eukaryota</taxon>
        <taxon>Metazoa</taxon>
        <taxon>Ecdysozoa</taxon>
        <taxon>Nematoda</taxon>
        <taxon>Chromadorea</taxon>
        <taxon>Rhabditida</taxon>
        <taxon>Tylenchina</taxon>
        <taxon>Panagrolaimomorpha</taxon>
        <taxon>Strongyloidoidea</taxon>
        <taxon>Steinernematidae</taxon>
        <taxon>Steinernema</taxon>
    </lineage>
</organism>
<dbReference type="Proteomes" id="UP001175271">
    <property type="component" value="Unassembled WGS sequence"/>
</dbReference>
<dbReference type="PANTHER" id="PTHR38613:SF2">
    <property type="entry name" value="GLYCINE-RICH PROTEIN"/>
    <property type="match status" value="1"/>
</dbReference>
<comment type="caution">
    <text evidence="2">The sequence shown here is derived from an EMBL/GenBank/DDBJ whole genome shotgun (WGS) entry which is preliminary data.</text>
</comment>
<gene>
    <name evidence="2" type="ORF">QR680_000578</name>
</gene>
<evidence type="ECO:0000256" key="1">
    <source>
        <dbReference type="SAM" id="SignalP"/>
    </source>
</evidence>
<dbReference type="EMBL" id="JAUCMV010000005">
    <property type="protein sequence ID" value="KAK0394123.1"/>
    <property type="molecule type" value="Genomic_DNA"/>
</dbReference>
<keyword evidence="3" id="KW-1185">Reference proteome</keyword>
<proteinExistence type="predicted"/>
<dbReference type="AlphaFoldDB" id="A0AA39GWM1"/>
<name>A0AA39GWM1_9BILA</name>
<accession>A0AA39GWM1</accession>
<dbReference type="PANTHER" id="PTHR38613">
    <property type="entry name" value="PROTEIN CBG03211-RELATED"/>
    <property type="match status" value="1"/>
</dbReference>
<feature type="chain" id="PRO_5041456879" evidence="1">
    <location>
        <begin position="32"/>
        <end position="311"/>
    </location>
</feature>
<protein>
    <submittedName>
        <fullName evidence="2">Uncharacterized protein</fullName>
    </submittedName>
</protein>
<evidence type="ECO:0000313" key="3">
    <source>
        <dbReference type="Proteomes" id="UP001175271"/>
    </source>
</evidence>
<keyword evidence="1" id="KW-0732">Signal</keyword>
<evidence type="ECO:0000313" key="2">
    <source>
        <dbReference type="EMBL" id="KAK0394123.1"/>
    </source>
</evidence>